<dbReference type="InterPro" id="IPR036770">
    <property type="entry name" value="Ankyrin_rpt-contain_sf"/>
</dbReference>
<gene>
    <name evidence="1" type="ORF">H6P81_017283</name>
</gene>
<dbReference type="SMART" id="SM00248">
    <property type="entry name" value="ANK"/>
    <property type="match status" value="7"/>
</dbReference>
<dbReference type="Pfam" id="PF12796">
    <property type="entry name" value="Ank_2"/>
    <property type="match status" value="1"/>
</dbReference>
<sequence length="308" mass="33807">MQSGIEEEGTPKGWRMKNQSESIALHEAIKRGHEEIGLQLLDIDEETAMIGNGAGESPLYLAAKSGLRMLVLRILKCPRFSSEGPNGRSPLHSAVINRNLGICEMLIQSLPHLPKQTDKFGKTAIHYAAAEAAMKMPPTRKKTAEKTIHLLLSADPSSATIPDEHGVSPPLLAAAKGNIRLLKTLLSYSPDCYYLLNSEGQNAIHLAVLHSRSKMLKFLIKRPEFEGLANEVDDGGNTYLHFAAAKCNPGIVRLLLECQGVDLNITNKDGHTCLDALPSRKGLRLRIVKSMIESRVRANLKGRPFRGR</sequence>
<evidence type="ECO:0000313" key="1">
    <source>
        <dbReference type="EMBL" id="KAG9441429.1"/>
    </source>
</evidence>
<protein>
    <submittedName>
        <fullName evidence="1">Uncharacterized protein</fullName>
    </submittedName>
</protein>
<dbReference type="PANTHER" id="PTHR24121:SF19">
    <property type="entry name" value="OS11G0247700 PROTEIN"/>
    <property type="match status" value="1"/>
</dbReference>
<name>A0AAV7DZI1_ARIFI</name>
<organism evidence="1 2">
    <name type="scientific">Aristolochia fimbriata</name>
    <name type="common">White veined hardy Dutchman's pipe vine</name>
    <dbReference type="NCBI Taxonomy" id="158543"/>
    <lineage>
        <taxon>Eukaryota</taxon>
        <taxon>Viridiplantae</taxon>
        <taxon>Streptophyta</taxon>
        <taxon>Embryophyta</taxon>
        <taxon>Tracheophyta</taxon>
        <taxon>Spermatophyta</taxon>
        <taxon>Magnoliopsida</taxon>
        <taxon>Magnoliidae</taxon>
        <taxon>Piperales</taxon>
        <taxon>Aristolochiaceae</taxon>
        <taxon>Aristolochia</taxon>
    </lineage>
</organism>
<comment type="caution">
    <text evidence="1">The sequence shown here is derived from an EMBL/GenBank/DDBJ whole genome shotgun (WGS) entry which is preliminary data.</text>
</comment>
<dbReference type="SUPFAM" id="SSF48403">
    <property type="entry name" value="Ankyrin repeat"/>
    <property type="match status" value="1"/>
</dbReference>
<reference evidence="1 2" key="1">
    <citation type="submission" date="2021-07" db="EMBL/GenBank/DDBJ databases">
        <title>The Aristolochia fimbriata genome: insights into angiosperm evolution, floral development and chemical biosynthesis.</title>
        <authorList>
            <person name="Jiao Y."/>
        </authorList>
    </citation>
    <scope>NUCLEOTIDE SEQUENCE [LARGE SCALE GENOMIC DNA]</scope>
    <source>
        <strain evidence="1">IBCAS-2021</strain>
        <tissue evidence="1">Leaf</tissue>
    </source>
</reference>
<dbReference type="Proteomes" id="UP000825729">
    <property type="component" value="Unassembled WGS sequence"/>
</dbReference>
<dbReference type="PANTHER" id="PTHR24121">
    <property type="entry name" value="NO MECHANORECEPTOR POTENTIAL C, ISOFORM D-RELATED"/>
    <property type="match status" value="1"/>
</dbReference>
<evidence type="ECO:0000313" key="2">
    <source>
        <dbReference type="Proteomes" id="UP000825729"/>
    </source>
</evidence>
<dbReference type="Gene3D" id="1.25.40.20">
    <property type="entry name" value="Ankyrin repeat-containing domain"/>
    <property type="match status" value="1"/>
</dbReference>
<accession>A0AAV7DZI1</accession>
<proteinExistence type="predicted"/>
<keyword evidence="2" id="KW-1185">Reference proteome</keyword>
<dbReference type="EMBL" id="JAINDJ010000007">
    <property type="protein sequence ID" value="KAG9441429.1"/>
    <property type="molecule type" value="Genomic_DNA"/>
</dbReference>
<dbReference type="Pfam" id="PF00023">
    <property type="entry name" value="Ank"/>
    <property type="match status" value="1"/>
</dbReference>
<dbReference type="AlphaFoldDB" id="A0AAV7DZI1"/>
<dbReference type="InterPro" id="IPR002110">
    <property type="entry name" value="Ankyrin_rpt"/>
</dbReference>